<dbReference type="PROSITE" id="PS00678">
    <property type="entry name" value="WD_REPEATS_1"/>
    <property type="match status" value="1"/>
</dbReference>
<dbReference type="PANTHER" id="PTHR19855">
    <property type="entry name" value="WD40 REPEAT PROTEIN 12, 37"/>
    <property type="match status" value="1"/>
</dbReference>
<dbReference type="GeneID" id="114246290"/>
<dbReference type="Gene3D" id="1.20.1280.50">
    <property type="match status" value="1"/>
</dbReference>
<dbReference type="InterPro" id="IPR001810">
    <property type="entry name" value="F-box_dom"/>
</dbReference>
<dbReference type="RefSeq" id="XP_028034561.1">
    <property type="nucleotide sequence ID" value="XM_028178760.1"/>
</dbReference>
<evidence type="ECO:0000313" key="7">
    <source>
        <dbReference type="RefSeq" id="XP_028034558.1"/>
    </source>
</evidence>
<name>A0A6J2JYQ3_BOMMA</name>
<dbReference type="SUPFAM" id="SSF50978">
    <property type="entry name" value="WD40 repeat-like"/>
    <property type="match status" value="1"/>
</dbReference>
<keyword evidence="1 3" id="KW-0853">WD repeat</keyword>
<proteinExistence type="predicted"/>
<feature type="domain" description="F-box" evidence="4">
    <location>
        <begin position="28"/>
        <end position="75"/>
    </location>
</feature>
<dbReference type="RefSeq" id="XP_028034558.1">
    <property type="nucleotide sequence ID" value="XM_028178757.1"/>
</dbReference>
<evidence type="ECO:0000313" key="5">
    <source>
        <dbReference type="Proteomes" id="UP000504629"/>
    </source>
</evidence>
<feature type="repeat" description="WD" evidence="3">
    <location>
        <begin position="271"/>
        <end position="310"/>
    </location>
</feature>
<dbReference type="Proteomes" id="UP000504629">
    <property type="component" value="Unplaced"/>
</dbReference>
<dbReference type="InterPro" id="IPR036047">
    <property type="entry name" value="F-box-like_dom_sf"/>
</dbReference>
<dbReference type="Pfam" id="PF12937">
    <property type="entry name" value="F-box-like"/>
    <property type="match status" value="1"/>
</dbReference>
<dbReference type="Gene3D" id="2.130.10.10">
    <property type="entry name" value="YVTN repeat-like/Quinoprotein amine dehydrogenase"/>
    <property type="match status" value="1"/>
</dbReference>
<evidence type="ECO:0000313" key="6">
    <source>
        <dbReference type="RefSeq" id="XP_028034557.1"/>
    </source>
</evidence>
<dbReference type="InterPro" id="IPR020472">
    <property type="entry name" value="WD40_PAC1"/>
</dbReference>
<evidence type="ECO:0000259" key="4">
    <source>
        <dbReference type="PROSITE" id="PS50181"/>
    </source>
</evidence>
<dbReference type="InterPro" id="IPR036322">
    <property type="entry name" value="WD40_repeat_dom_sf"/>
</dbReference>
<dbReference type="AlphaFoldDB" id="A0A6J2JYQ3"/>
<evidence type="ECO:0000256" key="3">
    <source>
        <dbReference type="PROSITE-ProRule" id="PRU00221"/>
    </source>
</evidence>
<evidence type="ECO:0000313" key="8">
    <source>
        <dbReference type="RefSeq" id="XP_028034560.1"/>
    </source>
</evidence>
<dbReference type="InterPro" id="IPR001680">
    <property type="entry name" value="WD40_rpt"/>
</dbReference>
<dbReference type="RefSeq" id="XP_028034560.1">
    <property type="nucleotide sequence ID" value="XM_028178759.1"/>
</dbReference>
<dbReference type="InterPro" id="IPR015943">
    <property type="entry name" value="WD40/YVTN_repeat-like_dom_sf"/>
</dbReference>
<dbReference type="PANTHER" id="PTHR19855:SF34">
    <property type="entry name" value="F-BOX_WD REPEAT-CONTAINING PROTEIN 9"/>
    <property type="match status" value="1"/>
</dbReference>
<reference evidence="6 7" key="1">
    <citation type="submission" date="2025-04" db="UniProtKB">
        <authorList>
            <consortium name="RefSeq"/>
        </authorList>
    </citation>
    <scope>IDENTIFICATION</scope>
    <source>
        <tissue evidence="6 7">Silk gland</tissue>
    </source>
</reference>
<dbReference type="Pfam" id="PF00400">
    <property type="entry name" value="WD40"/>
    <property type="match status" value="2"/>
</dbReference>
<keyword evidence="2" id="KW-0677">Repeat</keyword>
<evidence type="ECO:0000313" key="9">
    <source>
        <dbReference type="RefSeq" id="XP_028034561.1"/>
    </source>
</evidence>
<accession>A0A6J2JYQ3</accession>
<dbReference type="PROSITE" id="PS50082">
    <property type="entry name" value="WD_REPEATS_2"/>
    <property type="match status" value="1"/>
</dbReference>
<dbReference type="InterPro" id="IPR019775">
    <property type="entry name" value="WD40_repeat_CS"/>
</dbReference>
<keyword evidence="5" id="KW-1185">Reference proteome</keyword>
<dbReference type="PROSITE" id="PS50181">
    <property type="entry name" value="FBOX"/>
    <property type="match status" value="1"/>
</dbReference>
<dbReference type="SMART" id="SM00320">
    <property type="entry name" value="WD40"/>
    <property type="match status" value="4"/>
</dbReference>
<dbReference type="OrthoDB" id="2305498at2759"/>
<dbReference type="SUPFAM" id="SSF81383">
    <property type="entry name" value="F-box domain"/>
    <property type="match status" value="1"/>
</dbReference>
<dbReference type="RefSeq" id="XP_028034557.1">
    <property type="nucleotide sequence ID" value="XM_028178756.1"/>
</dbReference>
<dbReference type="PRINTS" id="PR00320">
    <property type="entry name" value="GPROTEINBRPT"/>
</dbReference>
<evidence type="ECO:0000256" key="1">
    <source>
        <dbReference type="ARBA" id="ARBA00022574"/>
    </source>
</evidence>
<dbReference type="KEGG" id="bman:114246290"/>
<gene>
    <name evidence="6 7 8 9" type="primary">LOC114246290</name>
</gene>
<sequence>MCELLQSVKEQITEIENEITANKYQLDEPNLIDMPVEIFLQICSFLDAYFLKNTLSKVCLRFCDILADDQLWKHWVQNKIKGKFPPVGDLKKWNVNPADWQDLYIAMEVENKTWCNVEETMKHMVVKDVHFASVDAVLLVNNGELCISGGRDRGMALWNVSDISAKSETNDGVTSLTDTKPKHLRHDAHAGWVWDLAADVVNSASKVYSASWDNTVKAWDLATGFQCIQTFQCGMAALSVVTVGSETLAGLYSKNILSFDLRSGSGPIYVYTPHKGPVLGLDEYDNLIASISEDKTLAVWDRRAGKILMQDIKIPTGKAYPVCLSWGPAALYIGDSKGALHLFNPETLKFVHSVRAWPQNQPNNTYCKVTACHQSESNLILCSDKGEIKFMYNCYPPQEFTTVTSTTSEVTQLQYLNGVLVIGTCDSALEFWVPKDKFP</sequence>
<protein>
    <submittedName>
        <fullName evidence="6 8">F-box/WD repeat-containing protein 9-like isoform X1</fullName>
    </submittedName>
    <submittedName>
        <fullName evidence="7">F-box/WD repeat-containing protein 9-like isoform X2</fullName>
    </submittedName>
</protein>
<organism evidence="5 7">
    <name type="scientific">Bombyx mandarina</name>
    <name type="common">Wild silk moth</name>
    <name type="synonym">Wild silkworm</name>
    <dbReference type="NCBI Taxonomy" id="7092"/>
    <lineage>
        <taxon>Eukaryota</taxon>
        <taxon>Metazoa</taxon>
        <taxon>Ecdysozoa</taxon>
        <taxon>Arthropoda</taxon>
        <taxon>Hexapoda</taxon>
        <taxon>Insecta</taxon>
        <taxon>Pterygota</taxon>
        <taxon>Neoptera</taxon>
        <taxon>Endopterygota</taxon>
        <taxon>Lepidoptera</taxon>
        <taxon>Glossata</taxon>
        <taxon>Ditrysia</taxon>
        <taxon>Bombycoidea</taxon>
        <taxon>Bombycidae</taxon>
        <taxon>Bombycinae</taxon>
        <taxon>Bombyx</taxon>
    </lineage>
</organism>
<evidence type="ECO:0000256" key="2">
    <source>
        <dbReference type="ARBA" id="ARBA00022737"/>
    </source>
</evidence>